<dbReference type="Pfam" id="PF00201">
    <property type="entry name" value="UDPGT"/>
    <property type="match status" value="1"/>
</dbReference>
<organism evidence="7 8">
    <name type="scientific">Camellia sinensis</name>
    <name type="common">Tea plant</name>
    <name type="synonym">Thea sinensis</name>
    <dbReference type="NCBI Taxonomy" id="4442"/>
    <lineage>
        <taxon>Eukaryota</taxon>
        <taxon>Viridiplantae</taxon>
        <taxon>Streptophyta</taxon>
        <taxon>Embryophyta</taxon>
        <taxon>Tracheophyta</taxon>
        <taxon>Spermatophyta</taxon>
        <taxon>Magnoliopsida</taxon>
        <taxon>eudicotyledons</taxon>
        <taxon>Gunneridae</taxon>
        <taxon>Pentapetalae</taxon>
        <taxon>asterids</taxon>
        <taxon>Ericales</taxon>
        <taxon>Theaceae</taxon>
        <taxon>Camellia</taxon>
    </lineage>
</organism>
<evidence type="ECO:0000313" key="7">
    <source>
        <dbReference type="EMBL" id="KAF5950656.1"/>
    </source>
</evidence>
<dbReference type="SUPFAM" id="SSF53756">
    <property type="entry name" value="UDP-Glycosyltransferase/glycogen phosphorylase"/>
    <property type="match status" value="1"/>
</dbReference>
<dbReference type="AlphaFoldDB" id="A0A7J7HFP7"/>
<evidence type="ECO:0000256" key="4">
    <source>
        <dbReference type="ARBA" id="ARBA00023241"/>
    </source>
</evidence>
<comment type="similarity">
    <text evidence="1 5">Belongs to the UDP-glycosyltransferase family.</text>
</comment>
<comment type="caution">
    <text evidence="7">The sequence shown here is derived from an EMBL/GenBank/DDBJ whole genome shotgun (WGS) entry which is preliminary data.</text>
</comment>
<dbReference type="EC" id="2.4.1.-" evidence="6"/>
<dbReference type="PANTHER" id="PTHR11926">
    <property type="entry name" value="GLUCOSYL/GLUCURONOSYL TRANSFERASES"/>
    <property type="match status" value="1"/>
</dbReference>
<dbReference type="CDD" id="cd03784">
    <property type="entry name" value="GT1_Gtf-like"/>
    <property type="match status" value="1"/>
</dbReference>
<accession>A0A7J7HFP7</accession>
<name>A0A7J7HFP7_CAMSI</name>
<dbReference type="PROSITE" id="PS00375">
    <property type="entry name" value="UDPGT"/>
    <property type="match status" value="1"/>
</dbReference>
<dbReference type="Gene3D" id="3.40.50.2000">
    <property type="entry name" value="Glycogen Phosphorylase B"/>
    <property type="match status" value="2"/>
</dbReference>
<evidence type="ECO:0000313" key="8">
    <source>
        <dbReference type="Proteomes" id="UP000593564"/>
    </source>
</evidence>
<proteinExistence type="inferred from homology"/>
<evidence type="ECO:0000256" key="5">
    <source>
        <dbReference type="RuleBase" id="RU003718"/>
    </source>
</evidence>
<keyword evidence="3 5" id="KW-0808">Transferase</keyword>
<reference evidence="8" key="1">
    <citation type="journal article" date="2020" name="Nat. Commun.">
        <title>Genome assembly of wild tea tree DASZ reveals pedigree and selection history of tea varieties.</title>
        <authorList>
            <person name="Zhang W."/>
            <person name="Zhang Y."/>
            <person name="Qiu H."/>
            <person name="Guo Y."/>
            <person name="Wan H."/>
            <person name="Zhang X."/>
            <person name="Scossa F."/>
            <person name="Alseekh S."/>
            <person name="Zhang Q."/>
            <person name="Wang P."/>
            <person name="Xu L."/>
            <person name="Schmidt M.H."/>
            <person name="Jia X."/>
            <person name="Li D."/>
            <person name="Zhu A."/>
            <person name="Guo F."/>
            <person name="Chen W."/>
            <person name="Ni D."/>
            <person name="Usadel B."/>
            <person name="Fernie A.R."/>
            <person name="Wen W."/>
        </authorList>
    </citation>
    <scope>NUCLEOTIDE SEQUENCE [LARGE SCALE GENOMIC DNA]</scope>
    <source>
        <strain evidence="8">cv. G240</strain>
    </source>
</reference>
<evidence type="ECO:0000256" key="3">
    <source>
        <dbReference type="ARBA" id="ARBA00022679"/>
    </source>
</evidence>
<dbReference type="EMBL" id="JACBKZ010000005">
    <property type="protein sequence ID" value="KAF5950656.1"/>
    <property type="molecule type" value="Genomic_DNA"/>
</dbReference>
<sequence>MVHGHILLLTFPAQGHINPCLQFAKRLLSMGVHVTFTTSLSAQRRMTADTPEGLKFVTFSDGYDDGFKPGDDRQHYYSQMKKNSSQIIRDIITTSSDEGCPVTRLVYTFLHPWAAAVARDCHVPFTLLWIQPAVVLDIYYYYFNGYEEDIVKNHNDSSWSIELPGLPRLYSHDLPSFVIPSSSNAHTMTVFKELVDTLDEETNPKVLVNTCDALEPEALKAIQNYNLIGIGPLIPSAFLDGQDPSDTSFGGDLFQKSREYIEWLNSKSQSSVVYISFGTMIVLPKQQKEEIARGLLESHRPFLWVMRPEESREKEKEEDDEDALSCMEELEQQGMIVPWCSQLEVLSHPSLGCFVTHSGWNSSLESLASGVPVVAVPRWSDQGTNAKMMAEVWGTGVRVKANEEGIVESEEVKRCIEEVMGGEERGEEMRRNAKKWKELTREAVKEGGSSDLNLKAFVKEIEGGECSSKVF</sequence>
<keyword evidence="4" id="KW-0284">Flavonoid biosynthesis</keyword>
<gene>
    <name evidence="7" type="ORF">HYC85_012649</name>
</gene>
<dbReference type="FunFam" id="3.40.50.2000:FF:000167">
    <property type="entry name" value="Glycosyltransferase"/>
    <property type="match status" value="1"/>
</dbReference>
<evidence type="ECO:0000256" key="2">
    <source>
        <dbReference type="ARBA" id="ARBA00022676"/>
    </source>
</evidence>
<dbReference type="InterPro" id="IPR035595">
    <property type="entry name" value="UDP_glycos_trans_CS"/>
</dbReference>
<reference evidence="7 8" key="2">
    <citation type="submission" date="2020-07" db="EMBL/GenBank/DDBJ databases">
        <title>Genome assembly of wild tea tree DASZ reveals pedigree and selection history of tea varieties.</title>
        <authorList>
            <person name="Zhang W."/>
        </authorList>
    </citation>
    <scope>NUCLEOTIDE SEQUENCE [LARGE SCALE GENOMIC DNA]</scope>
    <source>
        <strain evidence="8">cv. G240</strain>
        <tissue evidence="7">Leaf</tissue>
    </source>
</reference>
<dbReference type="GO" id="GO:0080044">
    <property type="term" value="F:quercetin 7-O-glucosyltransferase activity"/>
    <property type="evidence" value="ECO:0007669"/>
    <property type="project" value="TreeGrafter"/>
</dbReference>
<evidence type="ECO:0000256" key="1">
    <source>
        <dbReference type="ARBA" id="ARBA00009995"/>
    </source>
</evidence>
<dbReference type="InterPro" id="IPR002213">
    <property type="entry name" value="UDP_glucos_trans"/>
</dbReference>
<keyword evidence="2 5" id="KW-0328">Glycosyltransferase</keyword>
<dbReference type="GO" id="GO:0009813">
    <property type="term" value="P:flavonoid biosynthetic process"/>
    <property type="evidence" value="ECO:0007669"/>
    <property type="project" value="UniProtKB-KW"/>
</dbReference>
<evidence type="ECO:0000256" key="6">
    <source>
        <dbReference type="RuleBase" id="RU362057"/>
    </source>
</evidence>
<dbReference type="FunFam" id="3.40.50.2000:FF:000019">
    <property type="entry name" value="Glycosyltransferase"/>
    <property type="match status" value="1"/>
</dbReference>
<dbReference type="Proteomes" id="UP000593564">
    <property type="component" value="Unassembled WGS sequence"/>
</dbReference>
<dbReference type="GO" id="GO:0080043">
    <property type="term" value="F:quercetin 3-O-glucosyltransferase activity"/>
    <property type="evidence" value="ECO:0007669"/>
    <property type="project" value="TreeGrafter"/>
</dbReference>
<dbReference type="PANTHER" id="PTHR11926:SF870">
    <property type="entry name" value="UDP-GLYCOSYLTRANSFERASE 75B1"/>
    <property type="match status" value="1"/>
</dbReference>
<keyword evidence="8" id="KW-1185">Reference proteome</keyword>
<protein>
    <recommendedName>
        <fullName evidence="6">Glycosyltransferase</fullName>
        <ecNumber evidence="6">2.4.1.-</ecNumber>
    </recommendedName>
</protein>